<dbReference type="Gene3D" id="2.60.120.620">
    <property type="entry name" value="q2cbj1_9rhob like domain"/>
    <property type="match status" value="1"/>
</dbReference>
<dbReference type="Pfam" id="PF13640">
    <property type="entry name" value="2OG-FeII_Oxy_3"/>
    <property type="match status" value="1"/>
</dbReference>
<dbReference type="EMBL" id="JAPQKQ010000001">
    <property type="protein sequence ID" value="KAJ5214762.1"/>
    <property type="molecule type" value="Genomic_DNA"/>
</dbReference>
<evidence type="ECO:0000259" key="2">
    <source>
        <dbReference type="PROSITE" id="PS51471"/>
    </source>
</evidence>
<feature type="region of interest" description="Disordered" evidence="1">
    <location>
        <begin position="369"/>
        <end position="417"/>
    </location>
</feature>
<evidence type="ECO:0000256" key="1">
    <source>
        <dbReference type="SAM" id="MobiDB-lite"/>
    </source>
</evidence>
<name>A0A9W9N7Q8_9EURO</name>
<organism evidence="3 4">
    <name type="scientific">Penicillium cf. viridicatum</name>
    <dbReference type="NCBI Taxonomy" id="2972119"/>
    <lineage>
        <taxon>Eukaryota</taxon>
        <taxon>Fungi</taxon>
        <taxon>Dikarya</taxon>
        <taxon>Ascomycota</taxon>
        <taxon>Pezizomycotina</taxon>
        <taxon>Eurotiomycetes</taxon>
        <taxon>Eurotiomycetidae</taxon>
        <taxon>Eurotiales</taxon>
        <taxon>Aspergillaceae</taxon>
        <taxon>Penicillium</taxon>
    </lineage>
</organism>
<feature type="compositionally biased region" description="Acidic residues" evidence="1">
    <location>
        <begin position="371"/>
        <end position="383"/>
    </location>
</feature>
<dbReference type="PANTHER" id="PTHR33099">
    <property type="entry name" value="FE2OG DIOXYGENASE DOMAIN-CONTAINING PROTEIN"/>
    <property type="match status" value="1"/>
</dbReference>
<evidence type="ECO:0000313" key="4">
    <source>
        <dbReference type="Proteomes" id="UP001150942"/>
    </source>
</evidence>
<dbReference type="InterPro" id="IPR044862">
    <property type="entry name" value="Pro_4_hyd_alph_FE2OG_OXY"/>
</dbReference>
<comment type="caution">
    <text evidence="3">The sequence shown here is derived from an EMBL/GenBank/DDBJ whole genome shotgun (WGS) entry which is preliminary data.</text>
</comment>
<keyword evidence="4" id="KW-1185">Reference proteome</keyword>
<dbReference type="AlphaFoldDB" id="A0A9W9N7Q8"/>
<accession>A0A9W9N7Q8</accession>
<dbReference type="InterPro" id="IPR005123">
    <property type="entry name" value="Oxoglu/Fe-dep_dioxygenase_dom"/>
</dbReference>
<dbReference type="OrthoDB" id="27483at2759"/>
<reference evidence="3" key="2">
    <citation type="journal article" date="2023" name="IMA Fungus">
        <title>Comparative genomic study of the Penicillium genus elucidates a diverse pangenome and 15 lateral gene transfer events.</title>
        <authorList>
            <person name="Petersen C."/>
            <person name="Sorensen T."/>
            <person name="Nielsen M.R."/>
            <person name="Sondergaard T.E."/>
            <person name="Sorensen J.L."/>
            <person name="Fitzpatrick D.A."/>
            <person name="Frisvad J.C."/>
            <person name="Nielsen K.L."/>
        </authorList>
    </citation>
    <scope>NUCLEOTIDE SEQUENCE</scope>
    <source>
        <strain evidence="3">IBT 20477</strain>
    </source>
</reference>
<proteinExistence type="predicted"/>
<gene>
    <name evidence="3" type="ORF">N7449_001931</name>
</gene>
<dbReference type="PROSITE" id="PS51471">
    <property type="entry name" value="FE2OG_OXY"/>
    <property type="match status" value="1"/>
</dbReference>
<dbReference type="PANTHER" id="PTHR33099:SF14">
    <property type="entry name" value="PROLYL 4-HYDROXYLASE ALPHA SUBUNIT FE(2+) 2OG DIOXYGENASE DOMAIN-CONTAINING PROTEIN"/>
    <property type="match status" value="1"/>
</dbReference>
<dbReference type="Proteomes" id="UP001150942">
    <property type="component" value="Unassembled WGS sequence"/>
</dbReference>
<reference evidence="3" key="1">
    <citation type="submission" date="2022-11" db="EMBL/GenBank/DDBJ databases">
        <authorList>
            <person name="Petersen C."/>
        </authorList>
    </citation>
    <scope>NUCLEOTIDE SEQUENCE</scope>
    <source>
        <strain evidence="3">IBT 20477</strain>
    </source>
</reference>
<sequence>MASSIGSISGKEGIQSTAPLLTSLAFKEVCRQLEAFVIGKKASASFVCGGLIPIDTKAVAGSTSPLPISVSPPVRICWYTDGDNISRVLTLPLDSNADSKSASDNLHQLVVGCDPASFGRGQEDVTDPRYRKARKLEPRHFFTSFHPSDFGILQNVEQILLPNFNTLSQNSLPFRKLSAELYKLNVYSGPSGLFRQHVDTPRSQSQIGSLVVCLPSAFKGGNLVVQHEGKQVAFDWSHQSASAIQWAAFYSDCEHEIETVTEGERITLTYNLYVTEPVGGSIPPSLIVDPKSLSLHSFLKELVMEPGFMKEGGAFGFYCSHAYPHTSDEAPMLLPRALKGADLVLYSVFKSLGIEINVVPVIMEDDYKGDDYDEDEYEGNDSDQSEKEQGASEKDQGASEKEQGASEKEQGASKEAQVRVGDKLHSYIANDIQTEEGESSLQALDWAWPGKRRPEVTWIGSPTHRKMALSHIAYGNEPTQSTVYSYAAMIAEIPPFLERQGLIDT</sequence>
<evidence type="ECO:0000313" key="3">
    <source>
        <dbReference type="EMBL" id="KAJ5214762.1"/>
    </source>
</evidence>
<protein>
    <recommendedName>
        <fullName evidence="2">Fe2OG dioxygenase domain-containing protein</fullName>
    </recommendedName>
</protein>
<feature type="compositionally biased region" description="Basic and acidic residues" evidence="1">
    <location>
        <begin position="384"/>
        <end position="417"/>
    </location>
</feature>
<feature type="domain" description="Fe2OG dioxygenase" evidence="2">
    <location>
        <begin position="178"/>
        <end position="274"/>
    </location>
</feature>